<dbReference type="Proteomes" id="UP001500523">
    <property type="component" value="Unassembled WGS sequence"/>
</dbReference>
<evidence type="ECO:0000256" key="1">
    <source>
        <dbReference type="SAM" id="MobiDB-lite"/>
    </source>
</evidence>
<accession>A0ABP7ESS0</accession>
<feature type="compositionally biased region" description="Pro residues" evidence="1">
    <location>
        <begin position="136"/>
        <end position="151"/>
    </location>
</feature>
<keyword evidence="2" id="KW-1133">Transmembrane helix</keyword>
<evidence type="ECO:0000313" key="4">
    <source>
        <dbReference type="Proteomes" id="UP001500523"/>
    </source>
</evidence>
<dbReference type="EMBL" id="BAABBF010000011">
    <property type="protein sequence ID" value="GAA3722961.1"/>
    <property type="molecule type" value="Genomic_DNA"/>
</dbReference>
<keyword evidence="2" id="KW-0472">Membrane</keyword>
<keyword evidence="2" id="KW-0812">Transmembrane</keyword>
<gene>
    <name evidence="3" type="ORF">GCM10022268_33930</name>
</gene>
<comment type="caution">
    <text evidence="3">The sequence shown here is derived from an EMBL/GenBank/DDBJ whole genome shotgun (WGS) entry which is preliminary data.</text>
</comment>
<evidence type="ECO:0000256" key="2">
    <source>
        <dbReference type="SAM" id="Phobius"/>
    </source>
</evidence>
<protein>
    <recommendedName>
        <fullName evidence="5">DUF2946 domain-containing protein</fullName>
    </recommendedName>
</protein>
<proteinExistence type="predicted"/>
<feature type="compositionally biased region" description="Basic and acidic residues" evidence="1">
    <location>
        <begin position="74"/>
        <end position="85"/>
    </location>
</feature>
<feature type="region of interest" description="Disordered" evidence="1">
    <location>
        <begin position="129"/>
        <end position="151"/>
    </location>
</feature>
<name>A0ABP7ESS0_9SPHN</name>
<reference evidence="4" key="1">
    <citation type="journal article" date="2019" name="Int. J. Syst. Evol. Microbiol.">
        <title>The Global Catalogue of Microorganisms (GCM) 10K type strain sequencing project: providing services to taxonomists for standard genome sequencing and annotation.</title>
        <authorList>
            <consortium name="The Broad Institute Genomics Platform"/>
            <consortium name="The Broad Institute Genome Sequencing Center for Infectious Disease"/>
            <person name="Wu L."/>
            <person name="Ma J."/>
        </authorList>
    </citation>
    <scope>NUCLEOTIDE SEQUENCE [LARGE SCALE GENOMIC DNA]</scope>
    <source>
        <strain evidence="4">JCM 17498</strain>
    </source>
</reference>
<evidence type="ECO:0008006" key="5">
    <source>
        <dbReference type="Google" id="ProtNLM"/>
    </source>
</evidence>
<sequence>MQAFRRLVMIDRRWWLPFCLAVLAMRLLIPAGHMPVIDAGRFAIVVCPDATGPAPMAGMTDMANGNHATASPHPDGHGKRSHGDNRGGGQACAFAGLSAPLLGGVDPVLLVAALAWVAAVALATPPTQAGRRVPYLRPPSQAPPAPAPIRR</sequence>
<evidence type="ECO:0000313" key="3">
    <source>
        <dbReference type="EMBL" id="GAA3722961.1"/>
    </source>
</evidence>
<keyword evidence="4" id="KW-1185">Reference proteome</keyword>
<feature type="region of interest" description="Disordered" evidence="1">
    <location>
        <begin position="63"/>
        <end position="87"/>
    </location>
</feature>
<feature type="transmembrane region" description="Helical" evidence="2">
    <location>
        <begin position="107"/>
        <end position="124"/>
    </location>
</feature>
<organism evidence="3 4">
    <name type="scientific">Sphingomonas cynarae</name>
    <dbReference type="NCBI Taxonomy" id="930197"/>
    <lineage>
        <taxon>Bacteria</taxon>
        <taxon>Pseudomonadati</taxon>
        <taxon>Pseudomonadota</taxon>
        <taxon>Alphaproteobacteria</taxon>
        <taxon>Sphingomonadales</taxon>
        <taxon>Sphingomonadaceae</taxon>
        <taxon>Sphingomonas</taxon>
    </lineage>
</organism>